<reference evidence="4" key="2">
    <citation type="submission" date="2025-09" db="UniProtKB">
        <authorList>
            <consortium name="Ensembl"/>
        </authorList>
    </citation>
    <scope>IDENTIFICATION</scope>
</reference>
<keyword evidence="3" id="KW-1133">Transmembrane helix</keyword>
<keyword evidence="5" id="KW-1185">Reference proteome</keyword>
<dbReference type="Ensembl" id="ENSMMMT00000005828.1">
    <property type="protein sequence ID" value="ENSMMMP00000005108.1"/>
    <property type="gene ID" value="ENSMMMG00000004674.1"/>
</dbReference>
<feature type="transmembrane region" description="Helical" evidence="3">
    <location>
        <begin position="141"/>
        <end position="162"/>
    </location>
</feature>
<comment type="subcellular location">
    <subcellularLocation>
        <location evidence="1">Membrane</location>
    </subcellularLocation>
</comment>
<name>A0A8C5YUV1_MARMA</name>
<protein>
    <recommendedName>
        <fullName evidence="6">Pleckstrin homology domain-containing family B member 2</fullName>
    </recommendedName>
</protein>
<evidence type="ECO:0000256" key="2">
    <source>
        <dbReference type="ARBA" id="ARBA00023136"/>
    </source>
</evidence>
<dbReference type="GO" id="GO:0045595">
    <property type="term" value="P:regulation of cell differentiation"/>
    <property type="evidence" value="ECO:0007669"/>
    <property type="project" value="TreeGrafter"/>
</dbReference>
<evidence type="ECO:0000256" key="3">
    <source>
        <dbReference type="SAM" id="Phobius"/>
    </source>
</evidence>
<dbReference type="AlphaFoldDB" id="A0A8C5YUV1"/>
<dbReference type="Gene3D" id="2.30.29.30">
    <property type="entry name" value="Pleckstrin-homology domain (PH domain)/Phosphotyrosine-binding domain (PTB)"/>
    <property type="match status" value="1"/>
</dbReference>
<dbReference type="GeneTree" id="ENSGT00390000013989"/>
<organism evidence="4 5">
    <name type="scientific">Marmota marmota marmota</name>
    <name type="common">Alpine marmot</name>
    <dbReference type="NCBI Taxonomy" id="9994"/>
    <lineage>
        <taxon>Eukaryota</taxon>
        <taxon>Metazoa</taxon>
        <taxon>Chordata</taxon>
        <taxon>Craniata</taxon>
        <taxon>Vertebrata</taxon>
        <taxon>Euteleostomi</taxon>
        <taxon>Mammalia</taxon>
        <taxon>Eutheria</taxon>
        <taxon>Euarchontoglires</taxon>
        <taxon>Glires</taxon>
        <taxon>Rodentia</taxon>
        <taxon>Sciuromorpha</taxon>
        <taxon>Sciuridae</taxon>
        <taxon>Xerinae</taxon>
        <taxon>Marmotini</taxon>
        <taxon>Marmota</taxon>
    </lineage>
</organism>
<evidence type="ECO:0000313" key="5">
    <source>
        <dbReference type="Proteomes" id="UP000694407"/>
    </source>
</evidence>
<accession>A0A8C5YUV1</accession>
<dbReference type="InterPro" id="IPR039680">
    <property type="entry name" value="PLEKHB1/2"/>
</dbReference>
<dbReference type="Proteomes" id="UP000694407">
    <property type="component" value="Unplaced"/>
</dbReference>
<reference evidence="4" key="1">
    <citation type="submission" date="2025-08" db="UniProtKB">
        <authorList>
            <consortium name="Ensembl"/>
        </authorList>
    </citation>
    <scope>IDENTIFICATION</scope>
</reference>
<dbReference type="InterPro" id="IPR011993">
    <property type="entry name" value="PH-like_dom_sf"/>
</dbReference>
<evidence type="ECO:0008006" key="6">
    <source>
        <dbReference type="Google" id="ProtNLM"/>
    </source>
</evidence>
<proteinExistence type="predicted"/>
<dbReference type="SUPFAM" id="SSF50729">
    <property type="entry name" value="PH domain-like"/>
    <property type="match status" value="1"/>
</dbReference>
<sequence length="173" mass="18907">MAFVKRHECQDIQPPDGKPKACMLQIVCRDEKTISLCAESTDDCLAWKFALQEPRTNIVYIGSEKIVMAVSPSPYTVYTAPTAYGYCSYSGAYPSGTQVLYVAKVQADSVPYQFPYAGLDAQQSAIQVIIHELNRENNSDLALGMLAGVATGMALGSLFWSFQSLQGLNVLSF</sequence>
<dbReference type="PANTHER" id="PTHR14309:SF8">
    <property type="entry name" value="PLECKSTRIN HOMOLOGY DOMAIN-CONTAINING FAMILY B MEMBER 2"/>
    <property type="match status" value="1"/>
</dbReference>
<dbReference type="GO" id="GO:0016020">
    <property type="term" value="C:membrane"/>
    <property type="evidence" value="ECO:0007669"/>
    <property type="project" value="UniProtKB-SubCell"/>
</dbReference>
<dbReference type="PANTHER" id="PTHR14309">
    <property type="entry name" value="EXPRESSED PROTEIN"/>
    <property type="match status" value="1"/>
</dbReference>
<evidence type="ECO:0000313" key="4">
    <source>
        <dbReference type="Ensembl" id="ENSMMMP00000005108.1"/>
    </source>
</evidence>
<evidence type="ECO:0000256" key="1">
    <source>
        <dbReference type="ARBA" id="ARBA00004370"/>
    </source>
</evidence>
<keyword evidence="2 3" id="KW-0472">Membrane</keyword>
<keyword evidence="3" id="KW-0812">Transmembrane</keyword>